<dbReference type="GeneID" id="68614929"/>
<reference evidence="2 3" key="1">
    <citation type="journal article" date="2019" name="Int. J. Syst. Evol. Microbiol.">
        <title>The Global Catalogue of Microorganisms (GCM) 10K type strain sequencing project: providing services to taxonomists for standard genome sequencing and annotation.</title>
        <authorList>
            <consortium name="The Broad Institute Genomics Platform"/>
            <consortium name="The Broad Institute Genome Sequencing Center for Infectious Disease"/>
            <person name="Wu L."/>
            <person name="Ma J."/>
        </authorList>
    </citation>
    <scope>NUCLEOTIDE SEQUENCE [LARGE SCALE GENOMIC DNA]</scope>
    <source>
        <strain evidence="2 3">JCM 17504</strain>
    </source>
</reference>
<evidence type="ECO:0000313" key="2">
    <source>
        <dbReference type="EMBL" id="GAA5040920.1"/>
    </source>
</evidence>
<evidence type="ECO:0000256" key="1">
    <source>
        <dbReference type="SAM" id="MobiDB-lite"/>
    </source>
</evidence>
<accession>A0AAV3UB38</accession>
<comment type="caution">
    <text evidence="2">The sequence shown here is derived from an EMBL/GenBank/DDBJ whole genome shotgun (WGS) entry which is preliminary data.</text>
</comment>
<proteinExistence type="predicted"/>
<organism evidence="2 3">
    <name type="scientific">Haladaptatus pallidirubidus</name>
    <dbReference type="NCBI Taxonomy" id="1008152"/>
    <lineage>
        <taxon>Archaea</taxon>
        <taxon>Methanobacteriati</taxon>
        <taxon>Methanobacteriota</taxon>
        <taxon>Stenosarchaea group</taxon>
        <taxon>Halobacteria</taxon>
        <taxon>Halobacteriales</taxon>
        <taxon>Haladaptataceae</taxon>
        <taxon>Haladaptatus</taxon>
    </lineage>
</organism>
<dbReference type="InterPro" id="IPR055975">
    <property type="entry name" value="DUF7553"/>
</dbReference>
<sequence length="94" mass="10765">MDAHLRRAREKIRRASDRADGEVQQNLLSLDEGLEELTEGGKTEGTGEPADEAERFKHIEEKLRGLIDETDDETKTVLRDARDELDAYRQRDLA</sequence>
<dbReference type="AlphaFoldDB" id="A0AAV3UB38"/>
<keyword evidence="3" id="KW-1185">Reference proteome</keyword>
<dbReference type="RefSeq" id="WP_227774927.1">
    <property type="nucleotide sequence ID" value="NZ_BAABKX010000001.1"/>
</dbReference>
<feature type="region of interest" description="Disordered" evidence="1">
    <location>
        <begin position="1"/>
        <end position="25"/>
    </location>
</feature>
<gene>
    <name evidence="2" type="ORF">GCM10025751_02340</name>
</gene>
<protein>
    <submittedName>
        <fullName evidence="2">Uncharacterized protein</fullName>
    </submittedName>
</protein>
<dbReference type="Pfam" id="PF24430">
    <property type="entry name" value="DUF7553"/>
    <property type="match status" value="1"/>
</dbReference>
<dbReference type="EMBL" id="BAABKX010000001">
    <property type="protein sequence ID" value="GAA5040920.1"/>
    <property type="molecule type" value="Genomic_DNA"/>
</dbReference>
<feature type="compositionally biased region" description="Basic residues" evidence="1">
    <location>
        <begin position="1"/>
        <end position="12"/>
    </location>
</feature>
<dbReference type="Proteomes" id="UP001501729">
    <property type="component" value="Unassembled WGS sequence"/>
</dbReference>
<evidence type="ECO:0000313" key="3">
    <source>
        <dbReference type="Proteomes" id="UP001501729"/>
    </source>
</evidence>
<name>A0AAV3UB38_9EURY</name>